<evidence type="ECO:0000259" key="5">
    <source>
        <dbReference type="Pfam" id="PF25989"/>
    </source>
</evidence>
<feature type="domain" description="YknX-like C-terminal permuted SH3-like" evidence="5">
    <location>
        <begin position="286"/>
        <end position="353"/>
    </location>
</feature>
<dbReference type="Pfam" id="PF25954">
    <property type="entry name" value="Beta-barrel_RND_2"/>
    <property type="match status" value="1"/>
</dbReference>
<sequence length="355" mass="38602">MKKTIITGIIVIGALILIALVLTKNKKENEVKIALVSEQNAAVSVKVDTVKTDNVLLNFSTNGNFEPIQQLTFSAENSGKVIRILVKEGDKVKKGQTLAIVRSDIIDLNAQATEATYQNALNDYARFQSAFKTGGVTQQQLDQAKLNMVNTKANYTHAKINLGDTKIKSPINGIINKKMIEIGSILTAVPSTSLFEIVNVSKLKLKVSVNESQVANLKVDDIINVTTSVFPDKVYEGKITFIAPKSDGSLNFPVEIQIENNIQSQLKAGMYGTANFSSKQQKQDMIVVPRNAFVGSVNSNQIFIIENDIAKLVNVTSGRIIGNQVEILKGLSVGQIIVTTGQINLEDGNTVEIIK</sequence>
<dbReference type="InterPro" id="IPR058647">
    <property type="entry name" value="BSH_CzcB-like"/>
</dbReference>
<evidence type="ECO:0000313" key="9">
    <source>
        <dbReference type="Proteomes" id="UP001228636"/>
    </source>
</evidence>
<reference evidence="7" key="3">
    <citation type="submission" date="2023-06" db="EMBL/GenBank/DDBJ databases">
        <authorList>
            <person name="Lucena T."/>
            <person name="Sun Q."/>
        </authorList>
    </citation>
    <scope>NUCLEOTIDE SEQUENCE</scope>
    <source>
        <strain evidence="7">CECT 8670</strain>
    </source>
</reference>
<dbReference type="NCBIfam" id="TIGR01730">
    <property type="entry name" value="RND_mfp"/>
    <property type="match status" value="1"/>
</dbReference>
<accession>A0AAJ1QWV4</accession>
<evidence type="ECO:0000313" key="6">
    <source>
        <dbReference type="EMBL" id="AUC23470.1"/>
    </source>
</evidence>
<dbReference type="EMBL" id="JAUFQH010000006">
    <property type="protein sequence ID" value="MDN3619560.1"/>
    <property type="molecule type" value="Genomic_DNA"/>
</dbReference>
<dbReference type="Proteomes" id="UP001228636">
    <property type="component" value="Unassembled WGS sequence"/>
</dbReference>
<dbReference type="InterPro" id="IPR006143">
    <property type="entry name" value="RND_pump_MFP"/>
</dbReference>
<evidence type="ECO:0000256" key="1">
    <source>
        <dbReference type="ARBA" id="ARBA00009477"/>
    </source>
</evidence>
<reference evidence="7 9" key="1">
    <citation type="journal article" date="2014" name="Int. J. Syst. Evol. Microbiol.">
        <title>Complete genome sequence of Corynebacterium casei LMG S-19264T (=DSM 44701T), isolated from a smear-ripened cheese.</title>
        <authorList>
            <consortium name="US DOE Joint Genome Institute (JGI-PGF)"/>
            <person name="Walter F."/>
            <person name="Albersmeier A."/>
            <person name="Kalinowski J."/>
            <person name="Ruckert C."/>
        </authorList>
    </citation>
    <scope>NUCLEOTIDE SEQUENCE [LARGE SCALE GENOMIC DNA]</scope>
    <source>
        <strain evidence="7 9">CECT 8670</strain>
    </source>
</reference>
<gene>
    <name evidence="6" type="ORF">BTO15_15785</name>
    <name evidence="7" type="ORF">QWY81_08860</name>
</gene>
<evidence type="ECO:0000256" key="2">
    <source>
        <dbReference type="SAM" id="Phobius"/>
    </source>
</evidence>
<protein>
    <submittedName>
        <fullName evidence="7">Efflux RND transporter periplasmic adaptor subunit</fullName>
    </submittedName>
    <submittedName>
        <fullName evidence="6">Efflux transporter periplasmic adaptor subunit</fullName>
    </submittedName>
</protein>
<feature type="transmembrane region" description="Helical" evidence="2">
    <location>
        <begin position="6"/>
        <end position="23"/>
    </location>
</feature>
<evidence type="ECO:0000313" key="7">
    <source>
        <dbReference type="EMBL" id="MDN3619560.1"/>
    </source>
</evidence>
<keyword evidence="2" id="KW-0472">Membrane</keyword>
<dbReference type="EMBL" id="CP019336">
    <property type="protein sequence ID" value="AUC23470.1"/>
    <property type="molecule type" value="Genomic_DNA"/>
</dbReference>
<dbReference type="InterPro" id="IPR058792">
    <property type="entry name" value="Beta-barrel_RND_2"/>
</dbReference>
<dbReference type="InterPro" id="IPR058637">
    <property type="entry name" value="YknX-like_C"/>
</dbReference>
<dbReference type="SUPFAM" id="SSF111369">
    <property type="entry name" value="HlyD-like secretion proteins"/>
    <property type="match status" value="1"/>
</dbReference>
<name>A0AAJ1QWV4_9FLAO</name>
<dbReference type="AlphaFoldDB" id="A0AAJ1QWV4"/>
<comment type="similarity">
    <text evidence="1">Belongs to the membrane fusion protein (MFP) (TC 8.A.1) family.</text>
</comment>
<feature type="domain" description="CzcB-like barrel-sandwich hybrid" evidence="4">
    <location>
        <begin position="76"/>
        <end position="188"/>
    </location>
</feature>
<proteinExistence type="inferred from homology"/>
<organism evidence="7 9">
    <name type="scientific">Polaribacter sejongensis</name>
    <dbReference type="NCBI Taxonomy" id="985043"/>
    <lineage>
        <taxon>Bacteria</taxon>
        <taxon>Pseudomonadati</taxon>
        <taxon>Bacteroidota</taxon>
        <taxon>Flavobacteriia</taxon>
        <taxon>Flavobacteriales</taxon>
        <taxon>Flavobacteriaceae</taxon>
    </lineage>
</organism>
<evidence type="ECO:0000313" key="8">
    <source>
        <dbReference type="Proteomes" id="UP000232721"/>
    </source>
</evidence>
<dbReference type="GO" id="GO:1990281">
    <property type="term" value="C:efflux pump complex"/>
    <property type="evidence" value="ECO:0007669"/>
    <property type="project" value="TreeGrafter"/>
</dbReference>
<feature type="domain" description="CusB-like beta-barrel" evidence="3">
    <location>
        <begin position="205"/>
        <end position="279"/>
    </location>
</feature>
<evidence type="ECO:0000259" key="3">
    <source>
        <dbReference type="Pfam" id="PF25954"/>
    </source>
</evidence>
<dbReference type="Proteomes" id="UP000232721">
    <property type="component" value="Chromosome"/>
</dbReference>
<dbReference type="RefSeq" id="WP_208889508.1">
    <property type="nucleotide sequence ID" value="NZ_CP019336.1"/>
</dbReference>
<keyword evidence="8" id="KW-1185">Reference proteome</keyword>
<evidence type="ECO:0000259" key="4">
    <source>
        <dbReference type="Pfam" id="PF25973"/>
    </source>
</evidence>
<keyword evidence="2" id="KW-1133">Transmembrane helix</keyword>
<dbReference type="Pfam" id="PF25989">
    <property type="entry name" value="YknX_C"/>
    <property type="match status" value="1"/>
</dbReference>
<dbReference type="PANTHER" id="PTHR30469">
    <property type="entry name" value="MULTIDRUG RESISTANCE PROTEIN MDTA"/>
    <property type="match status" value="1"/>
</dbReference>
<dbReference type="Gene3D" id="2.40.50.100">
    <property type="match status" value="1"/>
</dbReference>
<reference evidence="6 8" key="2">
    <citation type="submission" date="2017-02" db="EMBL/GenBank/DDBJ databases">
        <title>Trade-off between light-utilization and light-protection in marine flavobacteria.</title>
        <authorList>
            <person name="Kumagai Y."/>
            <person name="Yoshizawa S."/>
            <person name="Kogure K."/>
            <person name="Iwasaki W."/>
        </authorList>
    </citation>
    <scope>NUCLEOTIDE SEQUENCE [LARGE SCALE GENOMIC DNA]</scope>
    <source>
        <strain evidence="6 8">KCTC 23670</strain>
    </source>
</reference>
<dbReference type="GO" id="GO:0015562">
    <property type="term" value="F:efflux transmembrane transporter activity"/>
    <property type="evidence" value="ECO:0007669"/>
    <property type="project" value="TreeGrafter"/>
</dbReference>
<dbReference type="Gene3D" id="2.40.420.20">
    <property type="match status" value="1"/>
</dbReference>
<dbReference type="Gene3D" id="2.40.30.170">
    <property type="match status" value="1"/>
</dbReference>
<dbReference type="Pfam" id="PF25973">
    <property type="entry name" value="BSH_CzcB"/>
    <property type="match status" value="1"/>
</dbReference>
<keyword evidence="2" id="KW-0812">Transmembrane</keyword>
<dbReference type="Gene3D" id="1.10.287.470">
    <property type="entry name" value="Helix hairpin bin"/>
    <property type="match status" value="1"/>
</dbReference>